<dbReference type="GO" id="GO:0016874">
    <property type="term" value="F:ligase activity"/>
    <property type="evidence" value="ECO:0007669"/>
    <property type="project" value="TreeGrafter"/>
</dbReference>
<organism evidence="4 5">
    <name type="scientific">Leptomonas seymouri</name>
    <dbReference type="NCBI Taxonomy" id="5684"/>
    <lineage>
        <taxon>Eukaryota</taxon>
        <taxon>Discoba</taxon>
        <taxon>Euglenozoa</taxon>
        <taxon>Kinetoplastea</taxon>
        <taxon>Metakinetoplastina</taxon>
        <taxon>Trypanosomatida</taxon>
        <taxon>Trypanosomatidae</taxon>
        <taxon>Leishmaniinae</taxon>
        <taxon>Leptomonas</taxon>
    </lineage>
</organism>
<dbReference type="AlphaFoldDB" id="A0A0N1I7J8"/>
<comment type="caution">
    <text evidence="4">The sequence shown here is derived from an EMBL/GenBank/DDBJ whole genome shotgun (WGS) entry which is preliminary data.</text>
</comment>
<dbReference type="VEuPathDB" id="TriTrypDB:Lsey_0092_0010"/>
<evidence type="ECO:0000259" key="3">
    <source>
        <dbReference type="PROSITE" id="PS50911"/>
    </source>
</evidence>
<feature type="region of interest" description="Disordered" evidence="1">
    <location>
        <begin position="65"/>
        <end position="95"/>
    </location>
</feature>
<feature type="compositionally biased region" description="Basic and acidic residues" evidence="1">
    <location>
        <begin position="74"/>
        <end position="83"/>
    </location>
</feature>
<evidence type="ECO:0000256" key="2">
    <source>
        <dbReference type="SAM" id="Phobius"/>
    </source>
</evidence>
<keyword evidence="2" id="KW-1133">Transmembrane helix</keyword>
<sequence>MMSGIGNHIGSCGNPDPGGAPARLSGRIGSDIISSESTILMSSQRINGISTTTVDYGGSQAHEMLSAAPQESDAGERGGRDIAESPQAGSSSASERINIFTSGEGEGGCIVANGNAVSNTRTFCSKVRHFLLNSDPLLYASLRWGLAALLILFLAFIVFGIVYSGVFSNTNCTVMMIPAMEEDPPRWCHTPFGTILGVFENTFAYSNCNDDYQSIIENYIKLPVSVVDASTGVLTMVVKEFYAGLEWQCVEFARRYWMLNGRPKPAYFGLVDKAADIWNLEEVHLLENTSQTLPLHRYKSGDRVVQDGLQPPQSGDIVIYPVQSGGFPVGHVAVIAKVEMAEHGFIYVAEQNWGSTQWSEPYHNYSRKIPLHYNPITTAITLKDPEGVIMGWMRYG</sequence>
<feature type="transmembrane region" description="Helical" evidence="2">
    <location>
        <begin position="144"/>
        <end position="166"/>
    </location>
</feature>
<dbReference type="InterPro" id="IPR051705">
    <property type="entry name" value="Gsp_Synthetase/Amidase"/>
</dbReference>
<dbReference type="PROSITE" id="PS50911">
    <property type="entry name" value="CHAP"/>
    <property type="match status" value="1"/>
</dbReference>
<keyword evidence="2" id="KW-0812">Transmembrane</keyword>
<dbReference type="OMA" id="FIYVAEQ"/>
<name>A0A0N1I7J8_LEPSE</name>
<keyword evidence="5" id="KW-1185">Reference proteome</keyword>
<reference evidence="4 5" key="1">
    <citation type="journal article" date="2015" name="PLoS Pathog.">
        <title>Leptomonas seymouri: Adaptations to the Dixenous Life Cycle Analyzed by Genome Sequencing, Transcriptome Profiling and Co-infection with Leishmania donovani.</title>
        <authorList>
            <person name="Kraeva N."/>
            <person name="Butenko A."/>
            <person name="Hlavacova J."/>
            <person name="Kostygov A."/>
            <person name="Myskova J."/>
            <person name="Grybchuk D."/>
            <person name="Lestinova T."/>
            <person name="Votypka J."/>
            <person name="Volf P."/>
            <person name="Opperdoes F."/>
            <person name="Flegontov P."/>
            <person name="Lukes J."/>
            <person name="Yurchenko V."/>
        </authorList>
    </citation>
    <scope>NUCLEOTIDE SEQUENCE [LARGE SCALE GENOMIC DNA]</scope>
    <source>
        <strain evidence="4 5">ATCC 30220</strain>
    </source>
</reference>
<evidence type="ECO:0000256" key="1">
    <source>
        <dbReference type="SAM" id="MobiDB-lite"/>
    </source>
</evidence>
<dbReference type="Pfam" id="PF05257">
    <property type="entry name" value="CHAP"/>
    <property type="match status" value="1"/>
</dbReference>
<proteinExistence type="predicted"/>
<accession>A0A0N1I7J8</accession>
<dbReference type="SUPFAM" id="SSF54001">
    <property type="entry name" value="Cysteine proteinases"/>
    <property type="match status" value="1"/>
</dbReference>
<dbReference type="EMBL" id="LJSK01000092">
    <property type="protein sequence ID" value="KPI87330.1"/>
    <property type="molecule type" value="Genomic_DNA"/>
</dbReference>
<dbReference type="OrthoDB" id="299748at2759"/>
<protein>
    <submittedName>
        <fullName evidence="4">Putative D-alanyl-glycyl endopeptidase-like protein cysteine peptidase Clan CA family C51</fullName>
    </submittedName>
</protein>
<feature type="domain" description="Peptidase C51" evidence="3">
    <location>
        <begin position="224"/>
        <end position="381"/>
    </location>
</feature>
<dbReference type="Gene3D" id="3.90.1720.10">
    <property type="entry name" value="endopeptidase domain like (from Nostoc punctiforme)"/>
    <property type="match status" value="1"/>
</dbReference>
<dbReference type="Proteomes" id="UP000038009">
    <property type="component" value="Unassembled WGS sequence"/>
</dbReference>
<dbReference type="PANTHER" id="PTHR30094:SF14">
    <property type="entry name" value="D-ALANYL-GLYCYL ENDOPEPTIDASE-LIKE PROTEIN"/>
    <property type="match status" value="1"/>
</dbReference>
<evidence type="ECO:0000313" key="4">
    <source>
        <dbReference type="EMBL" id="KPI87330.1"/>
    </source>
</evidence>
<dbReference type="InterPro" id="IPR038765">
    <property type="entry name" value="Papain-like_cys_pep_sf"/>
</dbReference>
<gene>
    <name evidence="4" type="ORF">ABL78_3571</name>
</gene>
<dbReference type="PANTHER" id="PTHR30094">
    <property type="entry name" value="BIFUNCTIONAL GLUTATHIONYLSPERMIDINE SYNTHETASE/AMIDASE-RELATED"/>
    <property type="match status" value="1"/>
</dbReference>
<feature type="region of interest" description="Disordered" evidence="1">
    <location>
        <begin position="1"/>
        <end position="26"/>
    </location>
</feature>
<keyword evidence="2" id="KW-0472">Membrane</keyword>
<dbReference type="InterPro" id="IPR007921">
    <property type="entry name" value="CHAP_dom"/>
</dbReference>
<evidence type="ECO:0000313" key="5">
    <source>
        <dbReference type="Proteomes" id="UP000038009"/>
    </source>
</evidence>